<dbReference type="InParanoid" id="A0A409YSU8"/>
<evidence type="ECO:0000313" key="2">
    <source>
        <dbReference type="Proteomes" id="UP000284706"/>
    </source>
</evidence>
<organism evidence="1 2">
    <name type="scientific">Gymnopilus dilepis</name>
    <dbReference type="NCBI Taxonomy" id="231916"/>
    <lineage>
        <taxon>Eukaryota</taxon>
        <taxon>Fungi</taxon>
        <taxon>Dikarya</taxon>
        <taxon>Basidiomycota</taxon>
        <taxon>Agaricomycotina</taxon>
        <taxon>Agaricomycetes</taxon>
        <taxon>Agaricomycetidae</taxon>
        <taxon>Agaricales</taxon>
        <taxon>Agaricineae</taxon>
        <taxon>Hymenogastraceae</taxon>
        <taxon>Gymnopilus</taxon>
    </lineage>
</organism>
<accession>A0A409YSU8</accession>
<evidence type="ECO:0000313" key="1">
    <source>
        <dbReference type="EMBL" id="PPR06105.1"/>
    </source>
</evidence>
<proteinExistence type="predicted"/>
<name>A0A409YSU8_9AGAR</name>
<sequence length="183" mass="20452">MSSRYNNPLNENFISLKLRAQSDSGSGSSLMNFETYTESFYMIAQAIKLDENSGEATMAGRYIREKKDSTATQIGQYLDSPQDVVLQGLTNICFYVKWPGYGEEAWTTSVKLAKGGVSKAELARKISKSIACFIRAVNDLNIECDFPEWKVGPGGILAENLYLHSVINISDRGFMSRFRFTVL</sequence>
<dbReference type="AlphaFoldDB" id="A0A409YSU8"/>
<dbReference type="Proteomes" id="UP000284706">
    <property type="component" value="Unassembled WGS sequence"/>
</dbReference>
<protein>
    <submittedName>
        <fullName evidence="1">Uncharacterized protein</fullName>
    </submittedName>
</protein>
<dbReference type="OrthoDB" id="3269405at2759"/>
<comment type="caution">
    <text evidence="1">The sequence shown here is derived from an EMBL/GenBank/DDBJ whole genome shotgun (WGS) entry which is preliminary data.</text>
</comment>
<gene>
    <name evidence="1" type="ORF">CVT26_005332</name>
</gene>
<reference evidence="1 2" key="1">
    <citation type="journal article" date="2018" name="Evol. Lett.">
        <title>Horizontal gene cluster transfer increased hallucinogenic mushroom diversity.</title>
        <authorList>
            <person name="Reynolds H.T."/>
            <person name="Vijayakumar V."/>
            <person name="Gluck-Thaler E."/>
            <person name="Korotkin H.B."/>
            <person name="Matheny P.B."/>
            <person name="Slot J.C."/>
        </authorList>
    </citation>
    <scope>NUCLEOTIDE SEQUENCE [LARGE SCALE GENOMIC DNA]</scope>
    <source>
        <strain evidence="1 2">SRW20</strain>
    </source>
</reference>
<dbReference type="EMBL" id="NHYE01000375">
    <property type="protein sequence ID" value="PPR06105.1"/>
    <property type="molecule type" value="Genomic_DNA"/>
</dbReference>
<keyword evidence="2" id="KW-1185">Reference proteome</keyword>